<comment type="caution">
    <text evidence="1">The sequence shown here is derived from an EMBL/GenBank/DDBJ whole genome shotgun (WGS) entry which is preliminary data.</text>
</comment>
<gene>
    <name evidence="1" type="ORF">FPZ45_15000</name>
</gene>
<evidence type="ECO:0000313" key="1">
    <source>
        <dbReference type="EMBL" id="TVX98617.1"/>
    </source>
</evidence>
<evidence type="ECO:0008006" key="3">
    <source>
        <dbReference type="Google" id="ProtNLM"/>
    </source>
</evidence>
<name>A0A559JFH8_9BACL</name>
<keyword evidence="2" id="KW-1185">Reference proteome</keyword>
<dbReference type="Proteomes" id="UP000316330">
    <property type="component" value="Unassembled WGS sequence"/>
</dbReference>
<reference evidence="1 2" key="1">
    <citation type="submission" date="2019-07" db="EMBL/GenBank/DDBJ databases">
        <authorList>
            <person name="Kim J."/>
        </authorList>
    </citation>
    <scope>NUCLEOTIDE SEQUENCE [LARGE SCALE GENOMIC DNA]</scope>
    <source>
        <strain evidence="1 2">G13</strain>
    </source>
</reference>
<proteinExistence type="predicted"/>
<dbReference type="RefSeq" id="WP_144703306.1">
    <property type="nucleotide sequence ID" value="NZ_VNJJ01000008.1"/>
</dbReference>
<protein>
    <recommendedName>
        <fullName evidence="3">Polymer-forming cytoskeletal protein</fullName>
    </recommendedName>
</protein>
<dbReference type="EMBL" id="VNJJ01000008">
    <property type="protein sequence ID" value="TVX98617.1"/>
    <property type="molecule type" value="Genomic_DNA"/>
</dbReference>
<dbReference type="OrthoDB" id="1730007at2"/>
<sequence length="228" mass="24767">MEYSEKPDLVINGVTTASGGDYGKVRIDGVGTVEGDIVAESFDANGMTKVRGSLATDDMDCDGMITIDGHVSAGKSLVDGLMKIKGSLKADRFTVNGMLKVKGDCEIEELRMDGGFTIDGSMNVGRLYVMLNGQGRTREIGCESIQVRRKRRTPWAALITWVLPRYAIELHTSSIEGDDIDLEHTETEVVRGNRVMIGKGCRVDLVEYRTELKVHPSAKIGKGVKIGG</sequence>
<evidence type="ECO:0000313" key="2">
    <source>
        <dbReference type="Proteomes" id="UP000316330"/>
    </source>
</evidence>
<dbReference type="AlphaFoldDB" id="A0A559JFH8"/>
<accession>A0A559JFH8</accession>
<organism evidence="1 2">
    <name type="scientific">Cohnella terricola</name>
    <dbReference type="NCBI Taxonomy" id="1289167"/>
    <lineage>
        <taxon>Bacteria</taxon>
        <taxon>Bacillati</taxon>
        <taxon>Bacillota</taxon>
        <taxon>Bacilli</taxon>
        <taxon>Bacillales</taxon>
        <taxon>Paenibacillaceae</taxon>
        <taxon>Cohnella</taxon>
    </lineage>
</organism>